<dbReference type="EMBL" id="OX395127">
    <property type="protein sequence ID" value="CAI5765710.1"/>
    <property type="molecule type" value="Genomic_DNA"/>
</dbReference>
<gene>
    <name evidence="1" type="ORF">PODLI_1B010517</name>
</gene>
<proteinExistence type="predicted"/>
<accession>A0AA35JTC9</accession>
<name>A0AA35JTC9_9SAUR</name>
<organism evidence="1 2">
    <name type="scientific">Podarcis lilfordi</name>
    <name type="common">Lilford's wall lizard</name>
    <dbReference type="NCBI Taxonomy" id="74358"/>
    <lineage>
        <taxon>Eukaryota</taxon>
        <taxon>Metazoa</taxon>
        <taxon>Chordata</taxon>
        <taxon>Craniata</taxon>
        <taxon>Vertebrata</taxon>
        <taxon>Euteleostomi</taxon>
        <taxon>Lepidosauria</taxon>
        <taxon>Squamata</taxon>
        <taxon>Bifurcata</taxon>
        <taxon>Unidentata</taxon>
        <taxon>Episquamata</taxon>
        <taxon>Laterata</taxon>
        <taxon>Lacertibaenia</taxon>
        <taxon>Lacertidae</taxon>
        <taxon>Podarcis</taxon>
    </lineage>
</organism>
<protein>
    <submittedName>
        <fullName evidence="1">Uncharacterized protein</fullName>
    </submittedName>
</protein>
<evidence type="ECO:0000313" key="2">
    <source>
        <dbReference type="Proteomes" id="UP001178461"/>
    </source>
</evidence>
<keyword evidence="2" id="KW-1185">Reference proteome</keyword>
<dbReference type="Proteomes" id="UP001178461">
    <property type="component" value="Chromosome 2"/>
</dbReference>
<sequence length="228" mass="26299">MSVSFCCCCPCFQVASREREPLNAQHSRQSHRDTKSVLFNKEKPFTVKLVNVPEIDTLFTDITEAFNKQQCHCMAIRKTIRDLKDTYCCSPTSSLSVCIEKIQQEHSACNVQVHMEGYRFWLDAKEEKVPEKLEWAKQQVGELNRATKGVISMETKLQEMISSVLQNQEPLVERVKVANSEYLDRIRLEGNLRENIEKTSRAKQFSKEFREEANSVLREMSKSAGLTL</sequence>
<dbReference type="AlphaFoldDB" id="A0AA35JTC9"/>
<evidence type="ECO:0000313" key="1">
    <source>
        <dbReference type="EMBL" id="CAI5765710.1"/>
    </source>
</evidence>
<reference evidence="1" key="1">
    <citation type="submission" date="2022-12" db="EMBL/GenBank/DDBJ databases">
        <authorList>
            <person name="Alioto T."/>
            <person name="Alioto T."/>
            <person name="Gomez Garrido J."/>
        </authorList>
    </citation>
    <scope>NUCLEOTIDE SEQUENCE</scope>
</reference>